<evidence type="ECO:0000256" key="5">
    <source>
        <dbReference type="ARBA" id="ARBA00023136"/>
    </source>
</evidence>
<dbReference type="InterPro" id="IPR031905">
    <property type="entry name" value="Flotillin_C"/>
</dbReference>
<dbReference type="SUPFAM" id="SSF117892">
    <property type="entry name" value="Band 7/SPFH domain"/>
    <property type="match status" value="1"/>
</dbReference>
<dbReference type="KEGG" id="pca:Pcar_0144"/>
<keyword evidence="10" id="KW-1185">Reference proteome</keyword>
<evidence type="ECO:0000259" key="8">
    <source>
        <dbReference type="SMART" id="SM00244"/>
    </source>
</evidence>
<dbReference type="RefSeq" id="WP_011339796.1">
    <property type="nucleotide sequence ID" value="NC_007498.2"/>
</dbReference>
<reference evidence="10" key="1">
    <citation type="submission" date="2005-10" db="EMBL/GenBank/DDBJ databases">
        <title>Complete sequence of Pelobacter carbinolicus DSM 2380.</title>
        <authorList>
            <person name="Copeland A."/>
            <person name="Lucas S."/>
            <person name="Lapidus A."/>
            <person name="Barry K."/>
            <person name="Detter J.C."/>
            <person name="Glavina T."/>
            <person name="Hammon N."/>
            <person name="Israni S."/>
            <person name="Pitluck S."/>
            <person name="Chertkov O."/>
            <person name="Schmutz J."/>
            <person name="Larimer F."/>
            <person name="Land M."/>
            <person name="Kyrpides N."/>
            <person name="Ivanova N."/>
            <person name="Richardson P."/>
        </authorList>
    </citation>
    <scope>NUCLEOTIDE SEQUENCE [LARGE SCALE GENOMIC DNA]</scope>
    <source>
        <strain evidence="10">DSM 2380 / NBRC 103641 / GraBd1</strain>
    </source>
</reference>
<feature type="transmembrane region" description="Helical" evidence="7">
    <location>
        <begin position="6"/>
        <end position="25"/>
    </location>
</feature>
<evidence type="ECO:0000256" key="6">
    <source>
        <dbReference type="SAM" id="Coils"/>
    </source>
</evidence>
<evidence type="ECO:0000256" key="4">
    <source>
        <dbReference type="ARBA" id="ARBA00022475"/>
    </source>
</evidence>
<organism evidence="9 10">
    <name type="scientific">Syntrophotalea carbinolica (strain DSM 2380 / NBRC 103641 / GraBd1)</name>
    <name type="common">Pelobacter carbinolicus</name>
    <dbReference type="NCBI Taxonomy" id="338963"/>
    <lineage>
        <taxon>Bacteria</taxon>
        <taxon>Pseudomonadati</taxon>
        <taxon>Thermodesulfobacteriota</taxon>
        <taxon>Desulfuromonadia</taxon>
        <taxon>Desulfuromonadales</taxon>
        <taxon>Syntrophotaleaceae</taxon>
        <taxon>Syntrophotalea</taxon>
    </lineage>
</organism>
<feature type="coiled-coil region" evidence="6">
    <location>
        <begin position="328"/>
        <end position="355"/>
    </location>
</feature>
<reference evidence="9 10" key="2">
    <citation type="journal article" date="2012" name="BMC Genomics">
        <title>The genome of Pelobacter carbinolicus reveals surprising metabolic capabilities and physiological features.</title>
        <authorList>
            <person name="Aklujkar M."/>
            <person name="Haveman S.A."/>
            <person name="Didonato R.Jr."/>
            <person name="Chertkov O."/>
            <person name="Han C.S."/>
            <person name="Land M.L."/>
            <person name="Brown P."/>
            <person name="Lovley D.R."/>
        </authorList>
    </citation>
    <scope>NUCLEOTIDE SEQUENCE [LARGE SCALE GENOMIC DNA]</scope>
    <source>
        <strain evidence="10">DSM 2380 / NBRC 103641 / GraBd1</strain>
    </source>
</reference>
<dbReference type="Gene3D" id="3.30.479.30">
    <property type="entry name" value="Band 7 domain"/>
    <property type="match status" value="1"/>
</dbReference>
<dbReference type="PANTHER" id="PTHR13806:SF31">
    <property type="entry name" value="FLOTILLIN-LIKE PROTEIN 1-RELATED"/>
    <property type="match status" value="1"/>
</dbReference>
<keyword evidence="7" id="KW-0812">Transmembrane</keyword>
<accession>Q3A887</accession>
<feature type="domain" description="Band 7" evidence="8">
    <location>
        <begin position="26"/>
        <end position="195"/>
    </location>
</feature>
<evidence type="ECO:0000256" key="7">
    <source>
        <dbReference type="SAM" id="Phobius"/>
    </source>
</evidence>
<evidence type="ECO:0000313" key="10">
    <source>
        <dbReference type="Proteomes" id="UP000002534"/>
    </source>
</evidence>
<gene>
    <name evidence="9" type="ordered locus">Pcar_0144</name>
</gene>
<protein>
    <submittedName>
        <fullName evidence="9">Band_7_flotillin-like domain protein</fullName>
    </submittedName>
</protein>
<dbReference type="InterPro" id="IPR001107">
    <property type="entry name" value="Band_7"/>
</dbReference>
<name>Q3A887_SYNC1</name>
<dbReference type="Proteomes" id="UP000002534">
    <property type="component" value="Chromosome"/>
</dbReference>
<dbReference type="Pfam" id="PF15975">
    <property type="entry name" value="Flot"/>
    <property type="match status" value="1"/>
</dbReference>
<dbReference type="GO" id="GO:0005886">
    <property type="term" value="C:plasma membrane"/>
    <property type="evidence" value="ECO:0007669"/>
    <property type="project" value="UniProtKB-SubCell"/>
</dbReference>
<keyword evidence="5 7" id="KW-0472">Membrane</keyword>
<sequence>MVFDFWLLPVVAFLFLVVSTIIFLASRYKRCPSDNILVIYGKVGAGQSARCIHGGGTMVWPLIQDYAYLSLTPMTINIPLQKALSMQNIRINVPSTFTVGISTESQIMTAAAERLLHLGQHQIEEMAKEIIFGQLRLTVASLTIEQINQDRERFLESIRKNVAPELNKIGLYLINVNITDITDESGYIDSIGKKAAAEAINQAKVDVAEQEKTGAIGEAEAVREKEIRVAENVAGSEKGKKQAEADQRVFVQQQEANARVGEAAADRQKEIGVAENLAEAEKGKKRAQADQRVYVQQQEATAVEGENKSKADIANYNAELAVKQAAAMQLGEVARREAEVEIQKAQAKAEQERLVAAEVVRQEIDKRKVEIAAEAEAEKTRREAKGAADAILLKYQAEAEGVRKVLESKAFGYLELVKGCNGDAKSAATLLMTEKIEQIVQLQVEAIRNIKIDKVTVWDGAGGDKTSTANFLSGLVKSLPPLHDVAAMAGIDLPQYLGNIADPSSQPQPVSDGNISPAK</sequence>
<evidence type="ECO:0000256" key="1">
    <source>
        <dbReference type="ARBA" id="ARBA00004167"/>
    </source>
</evidence>
<keyword evidence="6" id="KW-0175">Coiled coil</keyword>
<dbReference type="PANTHER" id="PTHR13806">
    <property type="entry name" value="FLOTILLIN-RELATED"/>
    <property type="match status" value="1"/>
</dbReference>
<dbReference type="OrthoDB" id="9786220at2"/>
<keyword evidence="4" id="KW-1003">Cell membrane</keyword>
<dbReference type="InterPro" id="IPR027705">
    <property type="entry name" value="Flotillin_fam"/>
</dbReference>
<comment type="similarity">
    <text evidence="3">Belongs to the band 7/mec-2 family. Flotillin subfamily.</text>
</comment>
<dbReference type="Pfam" id="PF01145">
    <property type="entry name" value="Band_7"/>
    <property type="match status" value="1"/>
</dbReference>
<dbReference type="SMART" id="SM00244">
    <property type="entry name" value="PHB"/>
    <property type="match status" value="1"/>
</dbReference>
<keyword evidence="7" id="KW-1133">Transmembrane helix</keyword>
<comment type="subcellular location">
    <subcellularLocation>
        <location evidence="2">Cell membrane</location>
    </subcellularLocation>
    <subcellularLocation>
        <location evidence="1">Membrane</location>
        <topology evidence="1">Single-pass membrane protein</topology>
    </subcellularLocation>
</comment>
<dbReference type="AlphaFoldDB" id="Q3A887"/>
<evidence type="ECO:0000256" key="3">
    <source>
        <dbReference type="ARBA" id="ARBA00007161"/>
    </source>
</evidence>
<dbReference type="STRING" id="338963.Pcar_0144"/>
<evidence type="ECO:0000313" key="9">
    <source>
        <dbReference type="EMBL" id="ABA87405.1"/>
    </source>
</evidence>
<evidence type="ECO:0000256" key="2">
    <source>
        <dbReference type="ARBA" id="ARBA00004236"/>
    </source>
</evidence>
<dbReference type="InterPro" id="IPR036013">
    <property type="entry name" value="Band_7/SPFH_dom_sf"/>
</dbReference>
<proteinExistence type="inferred from homology"/>
<dbReference type="HOGENOM" id="CLU_039816_0_0_7"/>
<dbReference type="CDD" id="cd03399">
    <property type="entry name" value="SPFH_flotillin"/>
    <property type="match status" value="1"/>
</dbReference>
<dbReference type="EMBL" id="CP000142">
    <property type="protein sequence ID" value="ABA87405.1"/>
    <property type="molecule type" value="Genomic_DNA"/>
</dbReference>
<dbReference type="eggNOG" id="COG2268">
    <property type="taxonomic scope" value="Bacteria"/>
</dbReference>